<dbReference type="EMBL" id="CM056743">
    <property type="protein sequence ID" value="KAJ8671301.1"/>
    <property type="molecule type" value="Genomic_DNA"/>
</dbReference>
<sequence length="147" mass="17957">MALLKERNPFQDIGISKDGNHTRQTRLETVFNFMLRFRRRRQYPVRILSPVLMRVQFYAFSILCWPDHYRLCEFIPNKSLNELHMKYPKDRRGKEAQSFRGAYYDLRVCCRKRPRFIVLFIDGDGIHVVCNMLIECYEKIRGWRFHY</sequence>
<reference evidence="1" key="1">
    <citation type="submission" date="2023-04" db="EMBL/GenBank/DDBJ databases">
        <title>A chromosome-level genome assembly of the parasitoid wasp Eretmocerus hayati.</title>
        <authorList>
            <person name="Zhong Y."/>
            <person name="Liu S."/>
            <person name="Liu Y."/>
        </authorList>
    </citation>
    <scope>NUCLEOTIDE SEQUENCE</scope>
    <source>
        <strain evidence="1">ZJU_SS_LIU_2023</strain>
    </source>
</reference>
<accession>A0ACC2NJN7</accession>
<evidence type="ECO:0000313" key="1">
    <source>
        <dbReference type="EMBL" id="KAJ8671301.1"/>
    </source>
</evidence>
<protein>
    <submittedName>
        <fullName evidence="1">Uncharacterized protein</fullName>
    </submittedName>
</protein>
<organism evidence="1 2">
    <name type="scientific">Eretmocerus hayati</name>
    <dbReference type="NCBI Taxonomy" id="131215"/>
    <lineage>
        <taxon>Eukaryota</taxon>
        <taxon>Metazoa</taxon>
        <taxon>Ecdysozoa</taxon>
        <taxon>Arthropoda</taxon>
        <taxon>Hexapoda</taxon>
        <taxon>Insecta</taxon>
        <taxon>Pterygota</taxon>
        <taxon>Neoptera</taxon>
        <taxon>Endopterygota</taxon>
        <taxon>Hymenoptera</taxon>
        <taxon>Apocrita</taxon>
        <taxon>Proctotrupomorpha</taxon>
        <taxon>Chalcidoidea</taxon>
        <taxon>Aphelinidae</taxon>
        <taxon>Aphelininae</taxon>
        <taxon>Eretmocerus</taxon>
    </lineage>
</organism>
<comment type="caution">
    <text evidence="1">The sequence shown here is derived from an EMBL/GenBank/DDBJ whole genome shotgun (WGS) entry which is preliminary data.</text>
</comment>
<keyword evidence="2" id="KW-1185">Reference proteome</keyword>
<gene>
    <name evidence="1" type="ORF">QAD02_002560</name>
</gene>
<name>A0ACC2NJN7_9HYME</name>
<evidence type="ECO:0000313" key="2">
    <source>
        <dbReference type="Proteomes" id="UP001239111"/>
    </source>
</evidence>
<proteinExistence type="predicted"/>
<dbReference type="Proteomes" id="UP001239111">
    <property type="component" value="Chromosome 3"/>
</dbReference>